<reference evidence="4" key="1">
    <citation type="journal article" date="2019" name="Int. J. Syst. Evol. Microbiol.">
        <title>The Global Catalogue of Microorganisms (GCM) 10K type strain sequencing project: providing services to taxonomists for standard genome sequencing and annotation.</title>
        <authorList>
            <consortium name="The Broad Institute Genomics Platform"/>
            <consortium name="The Broad Institute Genome Sequencing Center for Infectious Disease"/>
            <person name="Wu L."/>
            <person name="Ma J."/>
        </authorList>
    </citation>
    <scope>NUCLEOTIDE SEQUENCE [LARGE SCALE GENOMIC DNA]</scope>
    <source>
        <strain evidence="4">KCTC 3950</strain>
    </source>
</reference>
<organism evidence="3 4">
    <name type="scientific">Paenibacillus gansuensis</name>
    <dbReference type="NCBI Taxonomy" id="306542"/>
    <lineage>
        <taxon>Bacteria</taxon>
        <taxon>Bacillati</taxon>
        <taxon>Bacillota</taxon>
        <taxon>Bacilli</taxon>
        <taxon>Bacillales</taxon>
        <taxon>Paenibacillaceae</taxon>
        <taxon>Paenibacillus</taxon>
    </lineage>
</organism>
<evidence type="ECO:0000313" key="3">
    <source>
        <dbReference type="EMBL" id="MFD2610888.1"/>
    </source>
</evidence>
<dbReference type="Proteomes" id="UP001597541">
    <property type="component" value="Unassembled WGS sequence"/>
</dbReference>
<dbReference type="PANTHER" id="PTHR43364">
    <property type="entry name" value="NADH-SPECIFIC METHYLGLYOXAL REDUCTASE-RELATED"/>
    <property type="match status" value="1"/>
</dbReference>
<dbReference type="PANTHER" id="PTHR43364:SF4">
    <property type="entry name" value="NAD(P)-LINKED OXIDOREDUCTASE SUPERFAMILY PROTEIN"/>
    <property type="match status" value="1"/>
</dbReference>
<proteinExistence type="predicted"/>
<evidence type="ECO:0000259" key="2">
    <source>
        <dbReference type="Pfam" id="PF00248"/>
    </source>
</evidence>
<evidence type="ECO:0000256" key="1">
    <source>
        <dbReference type="ARBA" id="ARBA00023002"/>
    </source>
</evidence>
<feature type="domain" description="NADP-dependent oxidoreductase" evidence="2">
    <location>
        <begin position="16"/>
        <end position="297"/>
    </location>
</feature>
<accession>A0ABW5P8V7</accession>
<dbReference type="CDD" id="cd19086">
    <property type="entry name" value="AKR_AKR11C1"/>
    <property type="match status" value="1"/>
</dbReference>
<dbReference type="InterPro" id="IPR036812">
    <property type="entry name" value="NAD(P)_OxRdtase_dom_sf"/>
</dbReference>
<dbReference type="InterPro" id="IPR023210">
    <property type="entry name" value="NADP_OxRdtase_dom"/>
</dbReference>
<dbReference type="RefSeq" id="WP_377599037.1">
    <property type="nucleotide sequence ID" value="NZ_JBHUME010000002.1"/>
</dbReference>
<dbReference type="SUPFAM" id="SSF51430">
    <property type="entry name" value="NAD(P)-linked oxidoreductase"/>
    <property type="match status" value="1"/>
</dbReference>
<name>A0ABW5P8V7_9BACL</name>
<protein>
    <submittedName>
        <fullName evidence="3">Aldo/keto reductase</fullName>
        <ecNumber evidence="3">1.1.1.-</ecNumber>
    </submittedName>
</protein>
<sequence length="306" mass="34105">MKYRRLGKTDLKVSVVGVGTWQFGGEWGRSYTEEEAAAVLRRAKERGINLIDTAECYGDHLSESLIGKFLKNDRREDWVLATKFGHHFHSHLNRTDEFNTEQVLKQLDDSLRALQTDYIDLYQFHSGPDSSFDNDALWTALDKQKQAGKIRHLGISIGSNDNLHQTAKATEIGASAIQVVYNRLDQKPEERVFPSCEQQDLGVLARVPLASGFLSGKYKPGATFSEGDVRKRIEQAELDRKLEQVGEIARTEVPDGVDMAQWALAWCLKHPAVTTVIPGCKDEAQVDANAAAADLLTDDHPQAVTT</sequence>
<dbReference type="Pfam" id="PF00248">
    <property type="entry name" value="Aldo_ket_red"/>
    <property type="match status" value="1"/>
</dbReference>
<evidence type="ECO:0000313" key="4">
    <source>
        <dbReference type="Proteomes" id="UP001597541"/>
    </source>
</evidence>
<keyword evidence="1 3" id="KW-0560">Oxidoreductase</keyword>
<dbReference type="GO" id="GO:0016491">
    <property type="term" value="F:oxidoreductase activity"/>
    <property type="evidence" value="ECO:0007669"/>
    <property type="project" value="UniProtKB-KW"/>
</dbReference>
<comment type="caution">
    <text evidence="3">The sequence shown here is derived from an EMBL/GenBank/DDBJ whole genome shotgun (WGS) entry which is preliminary data.</text>
</comment>
<dbReference type="Gene3D" id="3.20.20.100">
    <property type="entry name" value="NADP-dependent oxidoreductase domain"/>
    <property type="match status" value="1"/>
</dbReference>
<gene>
    <name evidence="3" type="ORF">ACFSUF_00460</name>
</gene>
<keyword evidence="4" id="KW-1185">Reference proteome</keyword>
<dbReference type="EC" id="1.1.1.-" evidence="3"/>
<dbReference type="InterPro" id="IPR050523">
    <property type="entry name" value="AKR_Detox_Biosynth"/>
</dbReference>
<dbReference type="EMBL" id="JBHUME010000002">
    <property type="protein sequence ID" value="MFD2610888.1"/>
    <property type="molecule type" value="Genomic_DNA"/>
</dbReference>